<dbReference type="Pfam" id="PF01230">
    <property type="entry name" value="HIT"/>
    <property type="match status" value="1"/>
</dbReference>
<evidence type="ECO:0000256" key="1">
    <source>
        <dbReference type="PIRSR" id="PIRSR601310-1"/>
    </source>
</evidence>
<organism evidence="6 7">
    <name type="scientific">Candidatus Doudnabacteria bacterium RIFCSPHIGHO2_01_FULL_45_18</name>
    <dbReference type="NCBI Taxonomy" id="1817823"/>
    <lineage>
        <taxon>Bacteria</taxon>
        <taxon>Candidatus Doudnaibacteriota</taxon>
    </lineage>
</organism>
<evidence type="ECO:0000256" key="2">
    <source>
        <dbReference type="PIRSR" id="PIRSR601310-3"/>
    </source>
</evidence>
<dbReference type="InterPro" id="IPR039384">
    <property type="entry name" value="HINT"/>
</dbReference>
<dbReference type="PANTHER" id="PTHR46648">
    <property type="entry name" value="HIT FAMILY PROTEIN 1"/>
    <property type="match status" value="1"/>
</dbReference>
<protein>
    <recommendedName>
        <fullName evidence="5">HIT domain-containing protein</fullName>
    </recommendedName>
</protein>
<dbReference type="PRINTS" id="PR00332">
    <property type="entry name" value="HISTRIAD"/>
</dbReference>
<name>A0A1F5NQX6_9BACT</name>
<feature type="active site" description="Tele-AMP-histidine intermediate" evidence="1">
    <location>
        <position position="100"/>
    </location>
</feature>
<dbReference type="GO" id="GO:0009117">
    <property type="term" value="P:nucleotide metabolic process"/>
    <property type="evidence" value="ECO:0007669"/>
    <property type="project" value="TreeGrafter"/>
</dbReference>
<dbReference type="Proteomes" id="UP000176233">
    <property type="component" value="Unassembled WGS sequence"/>
</dbReference>
<gene>
    <name evidence="6" type="ORF">A2660_00320</name>
</gene>
<dbReference type="GO" id="GO:0003824">
    <property type="term" value="F:catalytic activity"/>
    <property type="evidence" value="ECO:0007669"/>
    <property type="project" value="InterPro"/>
</dbReference>
<dbReference type="EMBL" id="MFEJ01000022">
    <property type="protein sequence ID" value="OGE80081.1"/>
    <property type="molecule type" value="Genomic_DNA"/>
</dbReference>
<dbReference type="CDD" id="cd01277">
    <property type="entry name" value="HINT_subgroup"/>
    <property type="match status" value="1"/>
</dbReference>
<sequence length="137" mass="15395">MNKDCVFCKIIAGEIPSDKVYEDEFVLSFLDLHPVMPGHTLIMPKQHSDGFLSTDDEILRQLVPEMKKIAKAVMQVTSAHGVNISTNHGAAAGQSVFHLHFHIIPRFDKDGLKPWPHQESEPKSRKEIAEAIKKQLS</sequence>
<feature type="domain" description="HIT" evidence="5">
    <location>
        <begin position="6"/>
        <end position="113"/>
    </location>
</feature>
<evidence type="ECO:0000259" key="5">
    <source>
        <dbReference type="PROSITE" id="PS51084"/>
    </source>
</evidence>
<accession>A0A1F5NQX6</accession>
<dbReference type="PANTHER" id="PTHR46648:SF1">
    <property type="entry name" value="ADENOSINE 5'-MONOPHOSPHORAMIDASE HNT1"/>
    <property type="match status" value="1"/>
</dbReference>
<dbReference type="AlphaFoldDB" id="A0A1F5NQX6"/>
<dbReference type="Gene3D" id="3.30.428.10">
    <property type="entry name" value="HIT-like"/>
    <property type="match status" value="1"/>
</dbReference>
<evidence type="ECO:0000256" key="3">
    <source>
        <dbReference type="PROSITE-ProRule" id="PRU00464"/>
    </source>
</evidence>
<dbReference type="InterPro" id="IPR036265">
    <property type="entry name" value="HIT-like_sf"/>
</dbReference>
<reference evidence="6 7" key="1">
    <citation type="journal article" date="2016" name="Nat. Commun.">
        <title>Thousands of microbial genomes shed light on interconnected biogeochemical processes in an aquifer system.</title>
        <authorList>
            <person name="Anantharaman K."/>
            <person name="Brown C.T."/>
            <person name="Hug L.A."/>
            <person name="Sharon I."/>
            <person name="Castelle C.J."/>
            <person name="Probst A.J."/>
            <person name="Thomas B.C."/>
            <person name="Singh A."/>
            <person name="Wilkins M.J."/>
            <person name="Karaoz U."/>
            <person name="Brodie E.L."/>
            <person name="Williams K.H."/>
            <person name="Hubbard S.S."/>
            <person name="Banfield J.F."/>
        </authorList>
    </citation>
    <scope>NUCLEOTIDE SEQUENCE [LARGE SCALE GENOMIC DNA]</scope>
</reference>
<dbReference type="PROSITE" id="PS00892">
    <property type="entry name" value="HIT_1"/>
    <property type="match status" value="1"/>
</dbReference>
<dbReference type="PROSITE" id="PS51084">
    <property type="entry name" value="HIT_2"/>
    <property type="match status" value="1"/>
</dbReference>
<proteinExistence type="predicted"/>
<evidence type="ECO:0000256" key="4">
    <source>
        <dbReference type="SAM" id="MobiDB-lite"/>
    </source>
</evidence>
<evidence type="ECO:0000313" key="6">
    <source>
        <dbReference type="EMBL" id="OGE80081.1"/>
    </source>
</evidence>
<comment type="caution">
    <text evidence="6">The sequence shown here is derived from an EMBL/GenBank/DDBJ whole genome shotgun (WGS) entry which is preliminary data.</text>
</comment>
<feature type="region of interest" description="Disordered" evidence="4">
    <location>
        <begin position="110"/>
        <end position="137"/>
    </location>
</feature>
<dbReference type="SUPFAM" id="SSF54197">
    <property type="entry name" value="HIT-like"/>
    <property type="match status" value="1"/>
</dbReference>
<dbReference type="InterPro" id="IPR011146">
    <property type="entry name" value="HIT-like"/>
</dbReference>
<dbReference type="InterPro" id="IPR001310">
    <property type="entry name" value="Histidine_triad_HIT"/>
</dbReference>
<feature type="short sequence motif" description="Histidine triad motif" evidence="2 3">
    <location>
        <begin position="98"/>
        <end position="102"/>
    </location>
</feature>
<evidence type="ECO:0000313" key="7">
    <source>
        <dbReference type="Proteomes" id="UP000176233"/>
    </source>
</evidence>
<dbReference type="InterPro" id="IPR019808">
    <property type="entry name" value="Histidine_triad_CS"/>
</dbReference>